<keyword evidence="4" id="KW-0813">Transport</keyword>
<dbReference type="GO" id="GO:0016020">
    <property type="term" value="C:membrane"/>
    <property type="evidence" value="ECO:0007669"/>
    <property type="project" value="UniProtKB-SubCell"/>
</dbReference>
<keyword evidence="8" id="KW-0066">ATP synthesis</keyword>
<dbReference type="OrthoDB" id="1262810at2759"/>
<dbReference type="GO" id="GO:0046933">
    <property type="term" value="F:proton-transporting ATP synthase activity, rotational mechanism"/>
    <property type="evidence" value="ECO:0007669"/>
    <property type="project" value="InterPro"/>
</dbReference>
<dbReference type="Proteomes" id="UP000095009">
    <property type="component" value="Unassembled WGS sequence"/>
</dbReference>
<dbReference type="SUPFAM" id="SSF47928">
    <property type="entry name" value="N-terminal domain of the delta subunit of the F1F0-ATP synthase"/>
    <property type="match status" value="1"/>
</dbReference>
<dbReference type="InterPro" id="IPR026015">
    <property type="entry name" value="ATP_synth_OSCP/delta_N_sf"/>
</dbReference>
<gene>
    <name evidence="9" type="ORF">NADFUDRAFT_65602</name>
</gene>
<evidence type="ECO:0000313" key="9">
    <source>
        <dbReference type="EMBL" id="ODQ65737.1"/>
    </source>
</evidence>
<name>A0A1E3PLN2_9ASCO</name>
<dbReference type="InterPro" id="IPR000711">
    <property type="entry name" value="ATPase_OSCP/dsu"/>
</dbReference>
<evidence type="ECO:0000256" key="4">
    <source>
        <dbReference type="ARBA" id="ARBA00022448"/>
    </source>
</evidence>
<evidence type="ECO:0000256" key="6">
    <source>
        <dbReference type="ARBA" id="ARBA00023065"/>
    </source>
</evidence>
<proteinExistence type="inferred from homology"/>
<evidence type="ECO:0000256" key="8">
    <source>
        <dbReference type="ARBA" id="ARBA00023310"/>
    </source>
</evidence>
<dbReference type="EMBL" id="KV454409">
    <property type="protein sequence ID" value="ODQ65737.1"/>
    <property type="molecule type" value="Genomic_DNA"/>
</dbReference>
<dbReference type="STRING" id="857566.A0A1E3PLN2"/>
<evidence type="ECO:0000256" key="1">
    <source>
        <dbReference type="ARBA" id="ARBA00004370"/>
    </source>
</evidence>
<dbReference type="Pfam" id="PF00213">
    <property type="entry name" value="OSCP"/>
    <property type="match status" value="1"/>
</dbReference>
<evidence type="ECO:0000256" key="3">
    <source>
        <dbReference type="ARBA" id="ARBA00014723"/>
    </source>
</evidence>
<protein>
    <recommendedName>
        <fullName evidence="3">ATP synthase subunit 5, mitochondrial</fullName>
    </recommendedName>
</protein>
<evidence type="ECO:0000256" key="2">
    <source>
        <dbReference type="ARBA" id="ARBA00007046"/>
    </source>
</evidence>
<comment type="similarity">
    <text evidence="2">Belongs to the ATPase delta chain family.</text>
</comment>
<keyword evidence="5" id="KW-0375">Hydrogen ion transport</keyword>
<evidence type="ECO:0000256" key="7">
    <source>
        <dbReference type="ARBA" id="ARBA00023136"/>
    </source>
</evidence>
<keyword evidence="10" id="KW-1185">Reference proteome</keyword>
<comment type="subcellular location">
    <subcellularLocation>
        <location evidence="1">Membrane</location>
    </subcellularLocation>
</comment>
<dbReference type="Gene3D" id="1.10.520.20">
    <property type="entry name" value="N-terminal domain of the delta subunit of the F1F0-ATP synthase"/>
    <property type="match status" value="1"/>
</dbReference>
<keyword evidence="7" id="KW-0472">Membrane</keyword>
<evidence type="ECO:0000256" key="5">
    <source>
        <dbReference type="ARBA" id="ARBA00022781"/>
    </source>
</evidence>
<sequence>MTMRFMATSTKALQPSVQLFGLDGTYVSTQSNFVLGVFDILLLLSLQHLLKMKSRYFPSRISFKKMLNSEIISNPALSTGDKVTILETVTKVAKVDLTTFNLLAVLSNKEPLGLIPEIISKYETLANVYKGLIEAIVTLGYRT</sequence>
<dbReference type="AlphaFoldDB" id="A0A1E3PLN2"/>
<keyword evidence="6" id="KW-0406">Ion transport</keyword>
<reference evidence="9 10" key="1">
    <citation type="journal article" date="2016" name="Proc. Natl. Acad. Sci. U.S.A.">
        <title>Comparative genomics of biotechnologically important yeasts.</title>
        <authorList>
            <person name="Riley R."/>
            <person name="Haridas S."/>
            <person name="Wolfe K.H."/>
            <person name="Lopes M.R."/>
            <person name="Hittinger C.T."/>
            <person name="Goeker M."/>
            <person name="Salamov A.A."/>
            <person name="Wisecaver J.H."/>
            <person name="Long T.M."/>
            <person name="Calvey C.H."/>
            <person name="Aerts A.L."/>
            <person name="Barry K.W."/>
            <person name="Choi C."/>
            <person name="Clum A."/>
            <person name="Coughlan A.Y."/>
            <person name="Deshpande S."/>
            <person name="Douglass A.P."/>
            <person name="Hanson S.J."/>
            <person name="Klenk H.-P."/>
            <person name="LaButti K.M."/>
            <person name="Lapidus A."/>
            <person name="Lindquist E.A."/>
            <person name="Lipzen A.M."/>
            <person name="Meier-Kolthoff J.P."/>
            <person name="Ohm R.A."/>
            <person name="Otillar R.P."/>
            <person name="Pangilinan J.L."/>
            <person name="Peng Y."/>
            <person name="Rokas A."/>
            <person name="Rosa C.A."/>
            <person name="Scheuner C."/>
            <person name="Sibirny A.A."/>
            <person name="Slot J.C."/>
            <person name="Stielow J.B."/>
            <person name="Sun H."/>
            <person name="Kurtzman C.P."/>
            <person name="Blackwell M."/>
            <person name="Grigoriev I.V."/>
            <person name="Jeffries T.W."/>
        </authorList>
    </citation>
    <scope>NUCLEOTIDE SEQUENCE [LARGE SCALE GENOMIC DNA]</scope>
    <source>
        <strain evidence="9 10">DSM 6958</strain>
    </source>
</reference>
<accession>A0A1E3PLN2</accession>
<organism evidence="9 10">
    <name type="scientific">Nadsonia fulvescens var. elongata DSM 6958</name>
    <dbReference type="NCBI Taxonomy" id="857566"/>
    <lineage>
        <taxon>Eukaryota</taxon>
        <taxon>Fungi</taxon>
        <taxon>Dikarya</taxon>
        <taxon>Ascomycota</taxon>
        <taxon>Saccharomycotina</taxon>
        <taxon>Dipodascomycetes</taxon>
        <taxon>Dipodascales</taxon>
        <taxon>Dipodascales incertae sedis</taxon>
        <taxon>Nadsonia</taxon>
    </lineage>
</organism>
<evidence type="ECO:0000313" key="10">
    <source>
        <dbReference type="Proteomes" id="UP000095009"/>
    </source>
</evidence>